<protein>
    <recommendedName>
        <fullName evidence="2">DUF3431 domain-containing protein</fullName>
    </recommendedName>
</protein>
<proteinExistence type="predicted"/>
<organism evidence="1">
    <name type="scientific">uncultured virus</name>
    <dbReference type="NCBI Taxonomy" id="340016"/>
    <lineage>
        <taxon>Viruses</taxon>
        <taxon>environmental samples</taxon>
    </lineage>
</organism>
<dbReference type="InterPro" id="IPR021838">
    <property type="entry name" value="DUF3431"/>
</dbReference>
<accession>A0A218MN43</accession>
<sequence>MDKKLVVSNHNSDLEWLSMTYDYGFSPDNTIIYDRSDEEKDWSHLGESLRSPNVGENIYDMMRFIVEHYDNLPDVSIFIKGNLFQRPEEHGGENYYTTKERFIRALQAEYFLPIERFHESTSVVINGGGFVQPTWEAASNPNIYARHFSTFPQMLNKLFVNPPDFPYNRFAPGGNYVVPKANILKFSKAFYEKLQFYCSYEPPEEFQSTSGESYLMERALYLIWTEDLVEKL</sequence>
<name>A0A218MN43_9VIRU</name>
<evidence type="ECO:0008006" key="2">
    <source>
        <dbReference type="Google" id="ProtNLM"/>
    </source>
</evidence>
<reference evidence="1" key="1">
    <citation type="submission" date="2016-10" db="EMBL/GenBank/DDBJ databases">
        <authorList>
            <person name="Varghese N."/>
        </authorList>
    </citation>
    <scope>NUCLEOTIDE SEQUENCE</scope>
</reference>
<dbReference type="EMBL" id="KY052852">
    <property type="protein sequence ID" value="ASF00712.1"/>
    <property type="molecule type" value="Genomic_DNA"/>
</dbReference>
<dbReference type="Pfam" id="PF11913">
    <property type="entry name" value="DUF3431"/>
    <property type="match status" value="1"/>
</dbReference>
<reference evidence="1" key="2">
    <citation type="journal article" date="2017" name="Nat. Commun.">
        <title>Single-virus genomics reveals hidden cosmopolitan and abundant viruses.</title>
        <authorList>
            <person name="Martinez-Hernandez F."/>
            <person name="Fornas O."/>
            <person name="Lluesma Gomez M."/>
            <person name="Bolduc B."/>
            <person name="de la Cruz Pena M.J."/>
            <person name="Martinez J.M."/>
            <person name="Anton J."/>
            <person name="Gasol J.M."/>
            <person name="Rosselli R."/>
            <person name="Rodriguez-Valera F."/>
            <person name="Sullivan M.B."/>
            <person name="Acinas S.G."/>
            <person name="Martinez-Garcia M."/>
        </authorList>
    </citation>
    <scope>NUCLEOTIDE SEQUENCE</scope>
</reference>
<evidence type="ECO:0000313" key="1">
    <source>
        <dbReference type="EMBL" id="ASF00712.1"/>
    </source>
</evidence>